<dbReference type="Proteomes" id="UP000278886">
    <property type="component" value="Chromosome"/>
</dbReference>
<dbReference type="AlphaFoldDB" id="A0A387B7M7"/>
<dbReference type="EMBL" id="CP032630">
    <property type="protein sequence ID" value="AYF97195.1"/>
    <property type="molecule type" value="Genomic_DNA"/>
</dbReference>
<gene>
    <name evidence="1" type="ORF">D7I47_02315</name>
</gene>
<protein>
    <submittedName>
        <fullName evidence="1">Uncharacterized protein</fullName>
    </submittedName>
</protein>
<sequence length="94" mass="10656">MEVAELTFADTGVWLVHTAHSIHRIDLDSMTAQRMPGKDANPYKFEVEVLRLRSITNCIVGGPAYFTYEADDDSVDFRWAVTTPIVRIVREVAE</sequence>
<evidence type="ECO:0000313" key="2">
    <source>
        <dbReference type="Proteomes" id="UP000278886"/>
    </source>
</evidence>
<dbReference type="KEGG" id="lyd:D7I47_02315"/>
<proteinExistence type="predicted"/>
<keyword evidence="2" id="KW-1185">Reference proteome</keyword>
<accession>A0A387B7M7</accession>
<evidence type="ECO:0000313" key="1">
    <source>
        <dbReference type="EMBL" id="AYF97195.1"/>
    </source>
</evidence>
<organism evidence="1 2">
    <name type="scientific">Protaetiibacter intestinalis</name>
    <dbReference type="NCBI Taxonomy" id="2419774"/>
    <lineage>
        <taxon>Bacteria</taxon>
        <taxon>Bacillati</taxon>
        <taxon>Actinomycetota</taxon>
        <taxon>Actinomycetes</taxon>
        <taxon>Micrococcales</taxon>
        <taxon>Microbacteriaceae</taxon>
        <taxon>Protaetiibacter</taxon>
    </lineage>
</organism>
<name>A0A387B7M7_9MICO</name>
<reference evidence="2" key="1">
    <citation type="submission" date="2018-09" db="EMBL/GenBank/DDBJ databases">
        <title>Genome sequencing of strain 2DFWR-13.</title>
        <authorList>
            <person name="Heo J."/>
            <person name="Kim S.-J."/>
            <person name="Kwon S.-W."/>
        </authorList>
    </citation>
    <scope>NUCLEOTIDE SEQUENCE [LARGE SCALE GENOMIC DNA]</scope>
    <source>
        <strain evidence="2">2DFWR-13</strain>
    </source>
</reference>